<organism evidence="3 4">
    <name type="scientific">Psilocybe cyanescens</name>
    <dbReference type="NCBI Taxonomy" id="93625"/>
    <lineage>
        <taxon>Eukaryota</taxon>
        <taxon>Fungi</taxon>
        <taxon>Dikarya</taxon>
        <taxon>Basidiomycota</taxon>
        <taxon>Agaricomycotina</taxon>
        <taxon>Agaricomycetes</taxon>
        <taxon>Agaricomycetidae</taxon>
        <taxon>Agaricales</taxon>
        <taxon>Agaricineae</taxon>
        <taxon>Strophariaceae</taxon>
        <taxon>Psilocybe</taxon>
    </lineage>
</organism>
<evidence type="ECO:0008006" key="5">
    <source>
        <dbReference type="Google" id="ProtNLM"/>
    </source>
</evidence>
<feature type="region of interest" description="Disordered" evidence="1">
    <location>
        <begin position="527"/>
        <end position="548"/>
    </location>
</feature>
<dbReference type="Proteomes" id="UP000283269">
    <property type="component" value="Unassembled WGS sequence"/>
</dbReference>
<feature type="region of interest" description="Disordered" evidence="1">
    <location>
        <begin position="410"/>
        <end position="490"/>
    </location>
</feature>
<name>A0A409XKF9_PSICY</name>
<keyword evidence="4" id="KW-1185">Reference proteome</keyword>
<evidence type="ECO:0000256" key="1">
    <source>
        <dbReference type="SAM" id="MobiDB-lite"/>
    </source>
</evidence>
<reference evidence="3 4" key="1">
    <citation type="journal article" date="2018" name="Evol. Lett.">
        <title>Horizontal gene cluster transfer increased hallucinogenic mushroom diversity.</title>
        <authorList>
            <person name="Reynolds H.T."/>
            <person name="Vijayakumar V."/>
            <person name="Gluck-Thaler E."/>
            <person name="Korotkin H.B."/>
            <person name="Matheny P.B."/>
            <person name="Slot J.C."/>
        </authorList>
    </citation>
    <scope>NUCLEOTIDE SEQUENCE [LARGE SCALE GENOMIC DNA]</scope>
    <source>
        <strain evidence="3 4">2631</strain>
    </source>
</reference>
<dbReference type="InParanoid" id="A0A409XKF9"/>
<feature type="region of interest" description="Disordered" evidence="1">
    <location>
        <begin position="592"/>
        <end position="652"/>
    </location>
</feature>
<feature type="chain" id="PRO_5019550511" description="HAUS augmin-like complex subunit 6 N-terminal domain-containing protein" evidence="2">
    <location>
        <begin position="28"/>
        <end position="693"/>
    </location>
</feature>
<sequence>MSQTDVPTLPIPLILLVHLHILEYPQANNPEYDHQIFNPRTRGLRERAKIMEDVAYFLVGKVEGKSAKSYLEALRHQSIYPASARPGAKAGLKAPNGVDSESVASWWKDVVVRKSLLEECSGEKFERLIVSLSTHALMKASHCIPPDKISTFLRTQPTVYTTALAAYQSKKHAWTKAASIMTRSEHDLKILRSSINGVTTSKYHAVPTGKLQALAAFKLQALLQGHWAGEEGKGALSFLVQLAGIKSSRMPSSITDLEISAASKPVGLPSPLPIAAAHHPSHLKRLRRPIFQPRSKSEEGIASIAASRPHAEIMLAEHLDSERRMRQNLVDSISRMKKTGLEMKAQLMRHTSVRSSKLFWTPPASFLNPIYIEPAPGKDLLISLGLTVEYEALDGEDSKEDTLERKIEHIRNSVLPPYPAIPDQSAPRKPPLDARQADGKSKIPQTSRNRHTRPITESTSSSSLNIPGAGGSVTPLMSPSKSARDIRRKSVRFSMATRRTERAASMFSVCNDGLDDEVERLVDETNDFPTDDEDTDDEAFGFSPFKTPQSKVRPTINRIWTAGTPVQGRRNGPGQATPKPRVPSALTRLLDMGPSVSLPSMPSTTSSAFEGACDDLDTVGATPRPSKRDLPLELDSSSVQRSEDGDVFGDDPPSMTLKDILLSADTSHFDLLEASTEEIEEGILVEDTSFIWE</sequence>
<evidence type="ECO:0000313" key="3">
    <source>
        <dbReference type="EMBL" id="PPQ91206.1"/>
    </source>
</evidence>
<feature type="signal peptide" evidence="2">
    <location>
        <begin position="1"/>
        <end position="27"/>
    </location>
</feature>
<feature type="region of interest" description="Disordered" evidence="1">
    <location>
        <begin position="563"/>
        <end position="582"/>
    </location>
</feature>
<dbReference type="AlphaFoldDB" id="A0A409XKF9"/>
<feature type="compositionally biased region" description="Polar residues" evidence="1">
    <location>
        <begin position="455"/>
        <end position="465"/>
    </location>
</feature>
<feature type="compositionally biased region" description="Basic and acidic residues" evidence="1">
    <location>
        <begin position="430"/>
        <end position="441"/>
    </location>
</feature>
<accession>A0A409XKF9</accession>
<gene>
    <name evidence="3" type="ORF">CVT25_001222</name>
</gene>
<feature type="compositionally biased region" description="Polar residues" evidence="1">
    <location>
        <begin position="597"/>
        <end position="608"/>
    </location>
</feature>
<feature type="compositionally biased region" description="Acidic residues" evidence="1">
    <location>
        <begin position="527"/>
        <end position="539"/>
    </location>
</feature>
<proteinExistence type="predicted"/>
<evidence type="ECO:0000256" key="2">
    <source>
        <dbReference type="SAM" id="SignalP"/>
    </source>
</evidence>
<evidence type="ECO:0000313" key="4">
    <source>
        <dbReference type="Proteomes" id="UP000283269"/>
    </source>
</evidence>
<dbReference type="EMBL" id="NHYD01001423">
    <property type="protein sequence ID" value="PPQ91206.1"/>
    <property type="molecule type" value="Genomic_DNA"/>
</dbReference>
<keyword evidence="2" id="KW-0732">Signal</keyword>
<comment type="caution">
    <text evidence="3">The sequence shown here is derived from an EMBL/GenBank/DDBJ whole genome shotgun (WGS) entry which is preliminary data.</text>
</comment>
<dbReference type="OrthoDB" id="5575722at2759"/>
<protein>
    <recommendedName>
        <fullName evidence="5">HAUS augmin-like complex subunit 6 N-terminal domain-containing protein</fullName>
    </recommendedName>
</protein>